<proteinExistence type="predicted"/>
<keyword evidence="6" id="KW-1185">Reference proteome</keyword>
<evidence type="ECO:0000256" key="3">
    <source>
        <dbReference type="ARBA" id="ARBA00023163"/>
    </source>
</evidence>
<dbReference type="PANTHER" id="PTHR46797:SF23">
    <property type="entry name" value="HTH-TYPE TRANSCRIPTIONAL REGULATOR SUTR"/>
    <property type="match status" value="1"/>
</dbReference>
<dbReference type="Pfam" id="PF01381">
    <property type="entry name" value="HTH_3"/>
    <property type="match status" value="1"/>
</dbReference>
<gene>
    <name evidence="5" type="ORF">ATOP_09090</name>
</gene>
<accession>A0AAV5B345</accession>
<protein>
    <submittedName>
        <fullName evidence="5">Transcriptional regulator</fullName>
    </submittedName>
</protein>
<feature type="domain" description="HTH cro/C1-type" evidence="4">
    <location>
        <begin position="14"/>
        <end position="68"/>
    </location>
</feature>
<evidence type="ECO:0000259" key="4">
    <source>
        <dbReference type="PROSITE" id="PS50943"/>
    </source>
</evidence>
<dbReference type="CDD" id="cd00093">
    <property type="entry name" value="HTH_XRE"/>
    <property type="match status" value="1"/>
</dbReference>
<evidence type="ECO:0000256" key="1">
    <source>
        <dbReference type="ARBA" id="ARBA00023015"/>
    </source>
</evidence>
<dbReference type="InterPro" id="IPR001387">
    <property type="entry name" value="Cro/C1-type_HTH"/>
</dbReference>
<dbReference type="SUPFAM" id="SSF47413">
    <property type="entry name" value="lambda repressor-like DNA-binding domains"/>
    <property type="match status" value="1"/>
</dbReference>
<keyword evidence="2" id="KW-0238">DNA-binding</keyword>
<dbReference type="SMART" id="SM00530">
    <property type="entry name" value="HTH_XRE"/>
    <property type="match status" value="1"/>
</dbReference>
<dbReference type="Gene3D" id="1.10.260.40">
    <property type="entry name" value="lambda repressor-like DNA-binding domains"/>
    <property type="match status" value="1"/>
</dbReference>
<keyword evidence="3" id="KW-0804">Transcription</keyword>
<dbReference type="RefSeq" id="WP_135977429.1">
    <property type="nucleotide sequence ID" value="NZ_BQKC01000001.1"/>
</dbReference>
<dbReference type="Proteomes" id="UP001055025">
    <property type="component" value="Unassembled WGS sequence"/>
</dbReference>
<reference evidence="5" key="1">
    <citation type="journal article" date="2022" name="Int. J. Syst. Evol. Microbiol.">
        <title>Granulimonas faecalis gen. nov., sp. nov., and Leptogranulimonas caecicola gen. nov., sp. nov., novel lactate-producing Atopobiaceae bacteria isolated from mouse intestines, and an emended description of the family Atopobiaceae.</title>
        <authorList>
            <person name="Morinaga K."/>
            <person name="Kusada H."/>
            <person name="Sakamoto S."/>
            <person name="Murakami T."/>
            <person name="Toyoda A."/>
            <person name="Mori H."/>
            <person name="Meng X.Y."/>
            <person name="Takashino M."/>
            <person name="Murotomi K."/>
            <person name="Tamaki H."/>
        </authorList>
    </citation>
    <scope>NUCLEOTIDE SEQUENCE</scope>
    <source>
        <strain evidence="5">OPF53</strain>
    </source>
</reference>
<evidence type="ECO:0000256" key="2">
    <source>
        <dbReference type="ARBA" id="ARBA00023125"/>
    </source>
</evidence>
<evidence type="ECO:0000313" key="6">
    <source>
        <dbReference type="Proteomes" id="UP001055025"/>
    </source>
</evidence>
<dbReference type="PROSITE" id="PS50943">
    <property type="entry name" value="HTH_CROC1"/>
    <property type="match status" value="1"/>
</dbReference>
<dbReference type="PANTHER" id="PTHR46797">
    <property type="entry name" value="HTH-TYPE TRANSCRIPTIONAL REGULATOR"/>
    <property type="match status" value="1"/>
</dbReference>
<dbReference type="EMBL" id="BQKC01000001">
    <property type="protein sequence ID" value="GJM55254.1"/>
    <property type="molecule type" value="Genomic_DNA"/>
</dbReference>
<dbReference type="GO" id="GO:0003677">
    <property type="term" value="F:DNA binding"/>
    <property type="evidence" value="ECO:0007669"/>
    <property type="project" value="UniProtKB-KW"/>
</dbReference>
<comment type="caution">
    <text evidence="5">The sequence shown here is derived from an EMBL/GenBank/DDBJ whole genome shotgun (WGS) entry which is preliminary data.</text>
</comment>
<sequence>MTDWDIRMQTGLRIKELRAAADLSQDDLAYAIDMSRSYLAEVETGKRNISLQNLERIARGLGITLDEFFDSGYFRRGADA</sequence>
<name>A0AAV5B345_9ACTN</name>
<evidence type="ECO:0000313" key="5">
    <source>
        <dbReference type="EMBL" id="GJM55254.1"/>
    </source>
</evidence>
<dbReference type="InterPro" id="IPR050807">
    <property type="entry name" value="TransReg_Diox_bact_type"/>
</dbReference>
<organism evidence="5 6">
    <name type="scientific">Granulimonas faecalis</name>
    <dbReference type="NCBI Taxonomy" id="2894155"/>
    <lineage>
        <taxon>Bacteria</taxon>
        <taxon>Bacillati</taxon>
        <taxon>Actinomycetota</taxon>
        <taxon>Coriobacteriia</taxon>
        <taxon>Coriobacteriales</taxon>
        <taxon>Kribbibacteriaceae</taxon>
        <taxon>Granulimonas</taxon>
    </lineage>
</organism>
<dbReference type="AlphaFoldDB" id="A0AAV5B345"/>
<dbReference type="GO" id="GO:0005829">
    <property type="term" value="C:cytosol"/>
    <property type="evidence" value="ECO:0007669"/>
    <property type="project" value="TreeGrafter"/>
</dbReference>
<dbReference type="InterPro" id="IPR010982">
    <property type="entry name" value="Lambda_DNA-bd_dom_sf"/>
</dbReference>
<dbReference type="GO" id="GO:0003700">
    <property type="term" value="F:DNA-binding transcription factor activity"/>
    <property type="evidence" value="ECO:0007669"/>
    <property type="project" value="TreeGrafter"/>
</dbReference>
<keyword evidence="1" id="KW-0805">Transcription regulation</keyword>